<evidence type="ECO:0000259" key="13">
    <source>
        <dbReference type="Pfam" id="PF01288"/>
    </source>
</evidence>
<dbReference type="Gene3D" id="3.30.70.560">
    <property type="entry name" value="7,8-Dihydro-6-hydroxymethylpterin-pyrophosphokinase HPPK"/>
    <property type="match status" value="1"/>
</dbReference>
<evidence type="ECO:0000256" key="6">
    <source>
        <dbReference type="ARBA" id="ARBA00022741"/>
    </source>
</evidence>
<comment type="pathway">
    <text evidence="1">Cofactor biosynthesis; tetrahydrofolate biosynthesis; 2-amino-4-hydroxy-6-hydroxymethyl-7,8-dihydropteridine diphosphate from 7,8-dihydroneopterin triphosphate: step 4/4.</text>
</comment>
<keyword evidence="6" id="KW-0547">Nucleotide-binding</keyword>
<keyword evidence="7" id="KW-0418">Kinase</keyword>
<feature type="domain" description="7,8-dihydro-6-hydroxymethylpterin-pyrophosphokinase" evidence="13">
    <location>
        <begin position="8"/>
        <end position="138"/>
    </location>
</feature>
<evidence type="ECO:0000256" key="5">
    <source>
        <dbReference type="ARBA" id="ARBA00022679"/>
    </source>
</evidence>
<dbReference type="InterPro" id="IPR035907">
    <property type="entry name" value="Hppk_sf"/>
</dbReference>
<evidence type="ECO:0000313" key="14">
    <source>
        <dbReference type="EMBL" id="MBF9150378.1"/>
    </source>
</evidence>
<keyword evidence="5 14" id="KW-0808">Transferase</keyword>
<dbReference type="CDD" id="cd00483">
    <property type="entry name" value="HPPK"/>
    <property type="match status" value="1"/>
</dbReference>
<evidence type="ECO:0000256" key="3">
    <source>
        <dbReference type="ARBA" id="ARBA00013253"/>
    </source>
</evidence>
<evidence type="ECO:0000256" key="1">
    <source>
        <dbReference type="ARBA" id="ARBA00005051"/>
    </source>
</evidence>
<evidence type="ECO:0000256" key="12">
    <source>
        <dbReference type="ARBA" id="ARBA00033413"/>
    </source>
</evidence>
<evidence type="ECO:0000256" key="7">
    <source>
        <dbReference type="ARBA" id="ARBA00022777"/>
    </source>
</evidence>
<evidence type="ECO:0000256" key="11">
    <source>
        <dbReference type="ARBA" id="ARBA00029766"/>
    </source>
</evidence>
<dbReference type="SUPFAM" id="SSF55083">
    <property type="entry name" value="6-hydroxymethyl-7,8-dihydropterin pyrophosphokinase, HPPK"/>
    <property type="match status" value="1"/>
</dbReference>
<name>A0ABS0HDM0_9SPHN</name>
<evidence type="ECO:0000256" key="10">
    <source>
        <dbReference type="ARBA" id="ARBA00029409"/>
    </source>
</evidence>
<protein>
    <recommendedName>
        <fullName evidence="4">2-amino-4-hydroxy-6-hydroxymethyldihydropteridine pyrophosphokinase</fullName>
        <ecNumber evidence="3">2.7.6.3</ecNumber>
    </recommendedName>
    <alternativeName>
        <fullName evidence="11">6-hydroxymethyl-7,8-dihydropterin pyrophosphokinase</fullName>
    </alternativeName>
    <alternativeName>
        <fullName evidence="12">7,8-dihydro-6-hydroxymethylpterin-pyrophosphokinase</fullName>
    </alternativeName>
</protein>
<dbReference type="PANTHER" id="PTHR43071">
    <property type="entry name" value="2-AMINO-4-HYDROXY-6-HYDROXYMETHYLDIHYDROPTERIDINE PYROPHOSPHOKINASE"/>
    <property type="match status" value="1"/>
</dbReference>
<sequence>MSLHRYLVALGSNQRHPRHGAPSAILWAALDEVGRRNCTIDAISPTIRSRPIGPSQRVYCNGAAVISTDLEPRALLDELQTVEALFGRRRQGQRWRSRTLDLDIVLWSGGCWGDGHLTIPHPEFRSRDFVLGPTAHIAGGWRDPITGLTLRQLNHRLAKGLTRPPPPPR</sequence>
<comment type="similarity">
    <text evidence="2">Belongs to the HPPK family.</text>
</comment>
<dbReference type="Proteomes" id="UP000600799">
    <property type="component" value="Unassembled WGS sequence"/>
</dbReference>
<keyword evidence="8" id="KW-0067">ATP-binding</keyword>
<dbReference type="EMBL" id="JADQDC010000003">
    <property type="protein sequence ID" value="MBF9150378.1"/>
    <property type="molecule type" value="Genomic_DNA"/>
</dbReference>
<evidence type="ECO:0000256" key="8">
    <source>
        <dbReference type="ARBA" id="ARBA00022840"/>
    </source>
</evidence>
<evidence type="ECO:0000313" key="15">
    <source>
        <dbReference type="Proteomes" id="UP000600799"/>
    </source>
</evidence>
<proteinExistence type="inferred from homology"/>
<reference evidence="14 15" key="1">
    <citation type="submission" date="2020-11" db="EMBL/GenBank/DDBJ databases">
        <title>The genome sequence of Novosphingobium sp. 1Y9A.</title>
        <authorList>
            <person name="Liu Y."/>
        </authorList>
    </citation>
    <scope>NUCLEOTIDE SEQUENCE [LARGE SCALE GENOMIC DNA]</scope>
    <source>
        <strain evidence="14 15">1Y9A</strain>
    </source>
</reference>
<evidence type="ECO:0000256" key="9">
    <source>
        <dbReference type="ARBA" id="ARBA00022909"/>
    </source>
</evidence>
<organism evidence="14 15">
    <name type="scientific">Novosphingobium jiangmenense</name>
    <dbReference type="NCBI Taxonomy" id="2791981"/>
    <lineage>
        <taxon>Bacteria</taxon>
        <taxon>Pseudomonadati</taxon>
        <taxon>Pseudomonadota</taxon>
        <taxon>Alphaproteobacteria</taxon>
        <taxon>Sphingomonadales</taxon>
        <taxon>Sphingomonadaceae</taxon>
        <taxon>Novosphingobium</taxon>
    </lineage>
</organism>
<dbReference type="NCBIfam" id="TIGR01498">
    <property type="entry name" value="folK"/>
    <property type="match status" value="1"/>
</dbReference>
<evidence type="ECO:0000256" key="4">
    <source>
        <dbReference type="ARBA" id="ARBA00016218"/>
    </source>
</evidence>
<accession>A0ABS0HDM0</accession>
<comment type="function">
    <text evidence="10">Catalyzes the transfer of pyrophosphate from adenosine triphosphate (ATP) to 6-hydroxymethyl-7,8-dihydropterin, an enzymatic step in folate biosynthesis pathway.</text>
</comment>
<keyword evidence="15" id="KW-1185">Reference proteome</keyword>
<dbReference type="Pfam" id="PF01288">
    <property type="entry name" value="HPPK"/>
    <property type="match status" value="1"/>
</dbReference>
<gene>
    <name evidence="14" type="primary">folK</name>
    <name evidence="14" type="ORF">I2488_05130</name>
</gene>
<dbReference type="EC" id="2.7.6.3" evidence="3"/>
<comment type="caution">
    <text evidence="14">The sequence shown here is derived from an EMBL/GenBank/DDBJ whole genome shotgun (WGS) entry which is preliminary data.</text>
</comment>
<evidence type="ECO:0000256" key="2">
    <source>
        <dbReference type="ARBA" id="ARBA00005810"/>
    </source>
</evidence>
<keyword evidence="9" id="KW-0289">Folate biosynthesis</keyword>
<dbReference type="InterPro" id="IPR000550">
    <property type="entry name" value="Hppk"/>
</dbReference>
<dbReference type="GO" id="GO:0003848">
    <property type="term" value="F:2-amino-4-hydroxy-6-hydroxymethyldihydropteridine diphosphokinase activity"/>
    <property type="evidence" value="ECO:0007669"/>
    <property type="project" value="UniProtKB-EC"/>
</dbReference>
<dbReference type="PANTHER" id="PTHR43071:SF1">
    <property type="entry name" value="2-AMINO-4-HYDROXY-6-HYDROXYMETHYLDIHYDROPTERIDINE PYROPHOSPHOKINASE"/>
    <property type="match status" value="1"/>
</dbReference>